<dbReference type="RefSeq" id="XP_004029907.1">
    <property type="nucleotide sequence ID" value="XM_004029859.1"/>
</dbReference>
<feature type="transmembrane region" description="Helical" evidence="1">
    <location>
        <begin position="76"/>
        <end position="95"/>
    </location>
</feature>
<organism evidence="2 3">
    <name type="scientific">Ichthyophthirius multifiliis</name>
    <name type="common">White spot disease agent</name>
    <name type="synonym">Ich</name>
    <dbReference type="NCBI Taxonomy" id="5932"/>
    <lineage>
        <taxon>Eukaryota</taxon>
        <taxon>Sar</taxon>
        <taxon>Alveolata</taxon>
        <taxon>Ciliophora</taxon>
        <taxon>Intramacronucleata</taxon>
        <taxon>Oligohymenophorea</taxon>
        <taxon>Hymenostomatida</taxon>
        <taxon>Ophryoglenina</taxon>
        <taxon>Ichthyophthirius</taxon>
    </lineage>
</organism>
<evidence type="ECO:0000313" key="2">
    <source>
        <dbReference type="EMBL" id="EGR28671.1"/>
    </source>
</evidence>
<evidence type="ECO:0008006" key="4">
    <source>
        <dbReference type="Google" id="ProtNLM"/>
    </source>
</evidence>
<dbReference type="InParanoid" id="G0R1H0"/>
<sequence length="148" mass="18232">MLQTQQNVKNTFYTSEIDFHFLLFLKNNRKNHQYIFTISFILLNNFSRLNIQNYWIYISLFTRENKSKKLNKTLQIFLFFFTQVFKIIKIYHILAQTYFQKLKSEFIQILKRIKKSYLIIYLGLFGYIVVKLVYILHKGFYFLILVFF</sequence>
<dbReference type="AlphaFoldDB" id="G0R1H0"/>
<dbReference type="Proteomes" id="UP000008983">
    <property type="component" value="Unassembled WGS sequence"/>
</dbReference>
<keyword evidence="1" id="KW-0472">Membrane</keyword>
<name>G0R1H0_ICHMU</name>
<keyword evidence="1" id="KW-0812">Transmembrane</keyword>
<protein>
    <recommendedName>
        <fullName evidence="4">Transmembrane protein</fullName>
    </recommendedName>
</protein>
<feature type="transmembrane region" description="Helical" evidence="1">
    <location>
        <begin position="116"/>
        <end position="136"/>
    </location>
</feature>
<gene>
    <name evidence="2" type="ORF">IMG5_170550</name>
</gene>
<reference evidence="2 3" key="1">
    <citation type="submission" date="2011-07" db="EMBL/GenBank/DDBJ databases">
        <authorList>
            <person name="Coyne R."/>
            <person name="Brami D."/>
            <person name="Johnson J."/>
            <person name="Hostetler J."/>
            <person name="Hannick L."/>
            <person name="Clark T."/>
            <person name="Cassidy-Hanley D."/>
            <person name="Inman J."/>
        </authorList>
    </citation>
    <scope>NUCLEOTIDE SEQUENCE [LARGE SCALE GENOMIC DNA]</scope>
    <source>
        <strain evidence="2 3">G5</strain>
    </source>
</reference>
<feature type="transmembrane region" description="Helical" evidence="1">
    <location>
        <begin position="34"/>
        <end position="56"/>
    </location>
</feature>
<keyword evidence="1" id="KW-1133">Transmembrane helix</keyword>
<dbReference type="GeneID" id="14904755"/>
<keyword evidence="3" id="KW-1185">Reference proteome</keyword>
<accession>G0R1H0</accession>
<evidence type="ECO:0000256" key="1">
    <source>
        <dbReference type="SAM" id="Phobius"/>
    </source>
</evidence>
<dbReference type="EMBL" id="GL984219">
    <property type="protein sequence ID" value="EGR28671.1"/>
    <property type="molecule type" value="Genomic_DNA"/>
</dbReference>
<proteinExistence type="predicted"/>
<evidence type="ECO:0000313" key="3">
    <source>
        <dbReference type="Proteomes" id="UP000008983"/>
    </source>
</evidence>